<sequence>MFQDIIERTGDHPNVAWRGRFADACIELCIDGESQYLIYDAHGVRIGPNRPGLRITFRLEASGNDWRELITANPRPGLQSLSAMRRTGHLKLSGDHVAFYQNLLPLELLFSMSRPRPTKANSIPTPPTIDPIVGRYINLAFEGRPHRIYFEEAGSGIPLICLHTAGADGRQYRAILNDETITENFRVVVFDLPWHGKSSPPPGFQDEIYQLSTDRYVA</sequence>
<dbReference type="Gene3D" id="3.40.50.1820">
    <property type="entry name" value="alpha/beta hydrolase"/>
    <property type="match status" value="1"/>
</dbReference>
<dbReference type="AlphaFoldDB" id="A0A383BNX1"/>
<proteinExistence type="predicted"/>
<dbReference type="SUPFAM" id="SSF53474">
    <property type="entry name" value="alpha/beta-Hydrolases"/>
    <property type="match status" value="1"/>
</dbReference>
<organism evidence="1">
    <name type="scientific">marine metagenome</name>
    <dbReference type="NCBI Taxonomy" id="408172"/>
    <lineage>
        <taxon>unclassified sequences</taxon>
        <taxon>metagenomes</taxon>
        <taxon>ecological metagenomes</taxon>
    </lineage>
</organism>
<evidence type="ECO:0000313" key="1">
    <source>
        <dbReference type="EMBL" id="SVE21602.1"/>
    </source>
</evidence>
<evidence type="ECO:0008006" key="2">
    <source>
        <dbReference type="Google" id="ProtNLM"/>
    </source>
</evidence>
<name>A0A383BNX1_9ZZZZ</name>
<dbReference type="InterPro" id="IPR029058">
    <property type="entry name" value="AB_hydrolase_fold"/>
</dbReference>
<accession>A0A383BNX1</accession>
<reference evidence="1" key="1">
    <citation type="submission" date="2018-05" db="EMBL/GenBank/DDBJ databases">
        <authorList>
            <person name="Lanie J.A."/>
            <person name="Ng W.-L."/>
            <person name="Kazmierczak K.M."/>
            <person name="Andrzejewski T.M."/>
            <person name="Davidsen T.M."/>
            <person name="Wayne K.J."/>
            <person name="Tettelin H."/>
            <person name="Glass J.I."/>
            <person name="Rusch D."/>
            <person name="Podicherti R."/>
            <person name="Tsui H.-C.T."/>
            <person name="Winkler M.E."/>
        </authorList>
    </citation>
    <scope>NUCLEOTIDE SEQUENCE</scope>
</reference>
<gene>
    <name evidence="1" type="ORF">METZ01_LOCUS474456</name>
</gene>
<dbReference type="EMBL" id="UINC01202003">
    <property type="protein sequence ID" value="SVE21602.1"/>
    <property type="molecule type" value="Genomic_DNA"/>
</dbReference>
<feature type="non-terminal residue" evidence="1">
    <location>
        <position position="218"/>
    </location>
</feature>
<protein>
    <recommendedName>
        <fullName evidence="2">SCP2 domain-containing protein</fullName>
    </recommendedName>
</protein>